<dbReference type="AlphaFoldDB" id="A0A1W6N1Q6"/>
<accession>A0A1W6N1Q6</accession>
<evidence type="ECO:0000256" key="1">
    <source>
        <dbReference type="ARBA" id="ARBA00004651"/>
    </source>
</evidence>
<dbReference type="EMBL" id="CP019948">
    <property type="protein sequence ID" value="ARN83773.1"/>
    <property type="molecule type" value="Genomic_DNA"/>
</dbReference>
<keyword evidence="11" id="KW-1185">Reference proteome</keyword>
<dbReference type="STRING" id="655015.B1812_18245"/>
<evidence type="ECO:0000256" key="7">
    <source>
        <dbReference type="ARBA" id="ARBA00023136"/>
    </source>
</evidence>
<sequence length="412" mass="43896">MQSAPNGGNGKTAVATLVFIATYVIIAIGKLPGYQLDRAGAALLGASFMVGLGVVSLDEAYHAIDFDAITLLLGMMIVVANLRLSGFFRLVSNYAVTRAHHPLLLLFAIILVSGLLSAFLVNDAICLVMTPIVLQLVRRLKRDPVPYLLAVAMASNVGSTATITGNPQNMIIGAFSRIPYGAFAAALWPVALVGLLATTALIALAYRREFLVAARLPILAQRPTRYHRALAMKAVLVTVGMMILFFAGEPVAKVAIVGGALLLLTRKVKADKVYREIDWPLLLMFVGLFIVVTGLETTLLTPELVGKLGRLDLASAPVLTAITAGLSNLVSNVPAVLVMRPFVDGLADPKRAWLIVAMASTLAGNLTLVGSVANLIVAQRARAQGVDIDFWTYFKVGAPLTLLTIVFGAWWL</sequence>
<name>A0A1W6N1Q6_9HYPH</name>
<feature type="transmembrane region" description="Helical" evidence="8">
    <location>
        <begin position="103"/>
        <end position="133"/>
    </location>
</feature>
<dbReference type="PANTHER" id="PTHR43302">
    <property type="entry name" value="TRANSPORTER ARSB-RELATED"/>
    <property type="match status" value="1"/>
</dbReference>
<evidence type="ECO:0000313" key="11">
    <source>
        <dbReference type="Proteomes" id="UP000193978"/>
    </source>
</evidence>
<feature type="transmembrane region" description="Helical" evidence="8">
    <location>
        <begin position="313"/>
        <end position="333"/>
    </location>
</feature>
<keyword evidence="6 8" id="KW-1133">Transmembrane helix</keyword>
<feature type="transmembrane region" description="Helical" evidence="8">
    <location>
        <begin position="281"/>
        <end position="301"/>
    </location>
</feature>
<gene>
    <name evidence="10" type="ORF">B1812_18245</name>
</gene>
<feature type="transmembrane region" description="Helical" evidence="8">
    <location>
        <begin position="390"/>
        <end position="411"/>
    </location>
</feature>
<feature type="transmembrane region" description="Helical" evidence="8">
    <location>
        <begin position="39"/>
        <end position="57"/>
    </location>
</feature>
<dbReference type="InterPro" id="IPR000802">
    <property type="entry name" value="Arsenical_pump_ArsB"/>
</dbReference>
<dbReference type="Proteomes" id="UP000193978">
    <property type="component" value="Chromosome"/>
</dbReference>
<evidence type="ECO:0000259" key="9">
    <source>
        <dbReference type="Pfam" id="PF03600"/>
    </source>
</evidence>
<keyword evidence="5 8" id="KW-0812">Transmembrane</keyword>
<organism evidence="10 11">
    <name type="scientific">Methylocystis bryophila</name>
    <dbReference type="NCBI Taxonomy" id="655015"/>
    <lineage>
        <taxon>Bacteria</taxon>
        <taxon>Pseudomonadati</taxon>
        <taxon>Pseudomonadota</taxon>
        <taxon>Alphaproteobacteria</taxon>
        <taxon>Hyphomicrobiales</taxon>
        <taxon>Methylocystaceae</taxon>
        <taxon>Methylocystis</taxon>
    </lineage>
</organism>
<reference evidence="10 11" key="1">
    <citation type="submission" date="2017-02" db="EMBL/GenBank/DDBJ databases">
        <authorList>
            <person name="Peterson S.W."/>
        </authorList>
    </citation>
    <scope>NUCLEOTIDE SEQUENCE [LARGE SCALE GENOMIC DNA]</scope>
    <source>
        <strain evidence="10 11">S285</strain>
    </source>
</reference>
<feature type="transmembrane region" description="Helical" evidence="8">
    <location>
        <begin position="69"/>
        <end position="91"/>
    </location>
</feature>
<comment type="subcellular location">
    <subcellularLocation>
        <location evidence="1">Cell membrane</location>
        <topology evidence="1">Multi-pass membrane protein</topology>
    </subcellularLocation>
</comment>
<feature type="transmembrane region" description="Helical" evidence="8">
    <location>
        <begin position="183"/>
        <end position="206"/>
    </location>
</feature>
<feature type="transmembrane region" description="Helical" evidence="8">
    <location>
        <begin position="353"/>
        <end position="378"/>
    </location>
</feature>
<dbReference type="GO" id="GO:0015105">
    <property type="term" value="F:arsenite transmembrane transporter activity"/>
    <property type="evidence" value="ECO:0007669"/>
    <property type="project" value="InterPro"/>
</dbReference>
<dbReference type="CDD" id="cd01117">
    <property type="entry name" value="YbiR_permease"/>
    <property type="match status" value="1"/>
</dbReference>
<evidence type="ECO:0000256" key="8">
    <source>
        <dbReference type="SAM" id="Phobius"/>
    </source>
</evidence>
<dbReference type="Pfam" id="PF03600">
    <property type="entry name" value="CitMHS"/>
    <property type="match status" value="1"/>
</dbReference>
<feature type="domain" description="Citrate transporter-like" evidence="9">
    <location>
        <begin position="23"/>
        <end position="363"/>
    </location>
</feature>
<dbReference type="GO" id="GO:0005886">
    <property type="term" value="C:plasma membrane"/>
    <property type="evidence" value="ECO:0007669"/>
    <property type="project" value="UniProtKB-SubCell"/>
</dbReference>
<protein>
    <submittedName>
        <fullName evidence="10">Anion transporter</fullName>
    </submittedName>
</protein>
<evidence type="ECO:0000256" key="4">
    <source>
        <dbReference type="ARBA" id="ARBA00022475"/>
    </source>
</evidence>
<evidence type="ECO:0000256" key="6">
    <source>
        <dbReference type="ARBA" id="ARBA00022989"/>
    </source>
</evidence>
<feature type="transmembrane region" description="Helical" evidence="8">
    <location>
        <begin position="12"/>
        <end position="33"/>
    </location>
</feature>
<keyword evidence="7 8" id="KW-0472">Membrane</keyword>
<dbReference type="PANTHER" id="PTHR43302:SF5">
    <property type="entry name" value="TRANSPORTER ARSB-RELATED"/>
    <property type="match status" value="1"/>
</dbReference>
<feature type="transmembrane region" description="Helical" evidence="8">
    <location>
        <begin position="234"/>
        <end position="261"/>
    </location>
</feature>
<dbReference type="PRINTS" id="PR00758">
    <property type="entry name" value="ARSENICPUMP"/>
</dbReference>
<evidence type="ECO:0000313" key="10">
    <source>
        <dbReference type="EMBL" id="ARN83773.1"/>
    </source>
</evidence>
<dbReference type="InterPro" id="IPR004680">
    <property type="entry name" value="Cit_transptr-like_dom"/>
</dbReference>
<evidence type="ECO:0000256" key="2">
    <source>
        <dbReference type="ARBA" id="ARBA00009843"/>
    </source>
</evidence>
<comment type="similarity">
    <text evidence="2">Belongs to the CitM (TC 2.A.11) transporter family.</text>
</comment>
<feature type="transmembrane region" description="Helical" evidence="8">
    <location>
        <begin position="145"/>
        <end position="163"/>
    </location>
</feature>
<keyword evidence="4" id="KW-1003">Cell membrane</keyword>
<dbReference type="KEGG" id="mbry:B1812_18245"/>
<evidence type="ECO:0000256" key="3">
    <source>
        <dbReference type="ARBA" id="ARBA00022448"/>
    </source>
</evidence>
<keyword evidence="3" id="KW-0813">Transport</keyword>
<proteinExistence type="inferred from homology"/>
<evidence type="ECO:0000256" key="5">
    <source>
        <dbReference type="ARBA" id="ARBA00022692"/>
    </source>
</evidence>